<evidence type="ECO:0000256" key="5">
    <source>
        <dbReference type="ARBA" id="ARBA00022989"/>
    </source>
</evidence>
<keyword evidence="6 7" id="KW-0472">Membrane</keyword>
<dbReference type="RefSeq" id="WP_008880016.1">
    <property type="nucleotide sequence ID" value="NZ_CP017690.1"/>
</dbReference>
<keyword evidence="4 7" id="KW-0812">Transmembrane</keyword>
<dbReference type="PRINTS" id="PR00173">
    <property type="entry name" value="EDTRNSPORT"/>
</dbReference>
<accession>A0ABY9Q751</accession>
<feature type="transmembrane region" description="Helical" evidence="7">
    <location>
        <begin position="300"/>
        <end position="318"/>
    </location>
</feature>
<keyword evidence="5 7" id="KW-1133">Transmembrane helix</keyword>
<dbReference type="InterPro" id="IPR001991">
    <property type="entry name" value="Na-dicarboxylate_symporter"/>
</dbReference>
<feature type="transmembrane region" description="Helical" evidence="7">
    <location>
        <begin position="7"/>
        <end position="28"/>
    </location>
</feature>
<feature type="transmembrane region" description="Helical" evidence="7">
    <location>
        <begin position="78"/>
        <end position="99"/>
    </location>
</feature>
<comment type="subcellular location">
    <subcellularLocation>
        <location evidence="1">Cell membrane</location>
        <topology evidence="1">Multi-pass membrane protein</topology>
    </subcellularLocation>
</comment>
<feature type="transmembrane region" description="Helical" evidence="7">
    <location>
        <begin position="180"/>
        <end position="197"/>
    </location>
</feature>
<keyword evidence="3" id="KW-1003">Cell membrane</keyword>
<dbReference type="Proteomes" id="UP001297580">
    <property type="component" value="Chromosome"/>
</dbReference>
<dbReference type="Gene3D" id="1.10.3860.10">
    <property type="entry name" value="Sodium:dicarboxylate symporter"/>
    <property type="match status" value="1"/>
</dbReference>
<dbReference type="SUPFAM" id="SSF118215">
    <property type="entry name" value="Proton glutamate symport protein"/>
    <property type="match status" value="1"/>
</dbReference>
<name>A0ABY9Q751_GEOTD</name>
<evidence type="ECO:0000313" key="9">
    <source>
        <dbReference type="Proteomes" id="UP001297580"/>
    </source>
</evidence>
<evidence type="ECO:0000256" key="3">
    <source>
        <dbReference type="ARBA" id="ARBA00022475"/>
    </source>
</evidence>
<sequence>MKKLKAYRFSIILLLSIAIGAMIGIALKEKAVVLKPIGDVFLNLLFTIVVPLIFFTISSSIANMNGAKRLGKIMSSMLGTFLFTGLVSAIYMLIIVKLVPPAEGVTLKLVKPETPEEVSLAEQIVKTFTVSDFVELFSRSNMLALIVISIFVGFGAQLAGERGKAFTTFLTSGSEVMMKVVSIIMYIAPIGLGAYFATLIGEYGPLLLGSYVKAGAAYYLGSLAYFFIAFTIYAFMAGRKQGVKIFWRNMLTPTITSLATCSSAATIPANLEASQKMGVNKDIRETVIPLGAALHKDGSVMGGVLKIAFLFGIFNMNFSGLGTLSLVIGISLLVGVVMGAIPSGGMIGEMLILTLFGFPPEALPIIAAISTLIDPPATMLNASGDNVTAMMVSRLVEGKNWIKTAEKVELKGA</sequence>
<dbReference type="PANTHER" id="PTHR42865:SF7">
    <property type="entry name" value="PROTON_GLUTAMATE-ASPARTATE SYMPORTER"/>
    <property type="match status" value="1"/>
</dbReference>
<evidence type="ECO:0000313" key="8">
    <source>
        <dbReference type="EMBL" id="WMV74740.1"/>
    </source>
</evidence>
<feature type="transmembrane region" description="Helical" evidence="7">
    <location>
        <begin position="324"/>
        <end position="343"/>
    </location>
</feature>
<protein>
    <submittedName>
        <fullName evidence="8">Dicarboxylate/amino acid:cation symporter</fullName>
    </submittedName>
</protein>
<evidence type="ECO:0000256" key="4">
    <source>
        <dbReference type="ARBA" id="ARBA00022692"/>
    </source>
</evidence>
<evidence type="ECO:0000256" key="2">
    <source>
        <dbReference type="ARBA" id="ARBA00022448"/>
    </source>
</evidence>
<reference evidence="8 9" key="1">
    <citation type="submission" date="2023-08" db="EMBL/GenBank/DDBJ databases">
        <title>Complete genome sequence of Geobacillus thermodenitrificans K1041, a genetically tractable strain representative of the genus Geobacillus.</title>
        <authorList>
            <person name="Kani S."/>
            <person name="Suzuki H."/>
        </authorList>
    </citation>
    <scope>NUCLEOTIDE SEQUENCE [LARGE SCALE GENOMIC DNA]</scope>
    <source>
        <strain evidence="8 9">K1041</strain>
    </source>
</reference>
<keyword evidence="9" id="KW-1185">Reference proteome</keyword>
<organism evidence="8 9">
    <name type="scientific">Geobacillus thermodenitrificans</name>
    <dbReference type="NCBI Taxonomy" id="33940"/>
    <lineage>
        <taxon>Bacteria</taxon>
        <taxon>Bacillati</taxon>
        <taxon>Bacillota</taxon>
        <taxon>Bacilli</taxon>
        <taxon>Bacillales</taxon>
        <taxon>Anoxybacillaceae</taxon>
        <taxon>Geobacillus</taxon>
    </lineage>
</organism>
<dbReference type="PANTHER" id="PTHR42865">
    <property type="entry name" value="PROTON/GLUTAMATE-ASPARTATE SYMPORTER"/>
    <property type="match status" value="1"/>
</dbReference>
<evidence type="ECO:0000256" key="6">
    <source>
        <dbReference type="ARBA" id="ARBA00023136"/>
    </source>
</evidence>
<keyword evidence="2" id="KW-0813">Transport</keyword>
<feature type="transmembrane region" description="Helical" evidence="7">
    <location>
        <begin position="40"/>
        <end position="57"/>
    </location>
</feature>
<gene>
    <name evidence="8" type="ORF">HSX42_10505</name>
</gene>
<dbReference type="InterPro" id="IPR036458">
    <property type="entry name" value="Na:dicarbo_symporter_sf"/>
</dbReference>
<proteinExistence type="predicted"/>
<evidence type="ECO:0000256" key="1">
    <source>
        <dbReference type="ARBA" id="ARBA00004651"/>
    </source>
</evidence>
<dbReference type="EMBL" id="CP133461">
    <property type="protein sequence ID" value="WMV74740.1"/>
    <property type="molecule type" value="Genomic_DNA"/>
</dbReference>
<feature type="transmembrane region" description="Helical" evidence="7">
    <location>
        <begin position="217"/>
        <end position="238"/>
    </location>
</feature>
<dbReference type="Pfam" id="PF00375">
    <property type="entry name" value="SDF"/>
    <property type="match status" value="1"/>
</dbReference>
<evidence type="ECO:0000256" key="7">
    <source>
        <dbReference type="SAM" id="Phobius"/>
    </source>
</evidence>
<feature type="transmembrane region" description="Helical" evidence="7">
    <location>
        <begin position="142"/>
        <end position="159"/>
    </location>
</feature>